<dbReference type="InterPro" id="IPR023346">
    <property type="entry name" value="Lysozyme-like_dom_sf"/>
</dbReference>
<dbReference type="OrthoDB" id="9815002at2"/>
<organism evidence="3 4">
    <name type="scientific">Halolactibacillus halophilus</name>
    <dbReference type="NCBI Taxonomy" id="306540"/>
    <lineage>
        <taxon>Bacteria</taxon>
        <taxon>Bacillati</taxon>
        <taxon>Bacillota</taxon>
        <taxon>Bacilli</taxon>
        <taxon>Bacillales</taxon>
        <taxon>Bacillaceae</taxon>
        <taxon>Halolactibacillus</taxon>
    </lineage>
</organism>
<evidence type="ECO:0000313" key="3">
    <source>
        <dbReference type="EMBL" id="SFO88122.1"/>
    </source>
</evidence>
<keyword evidence="5" id="KW-1185">Reference proteome</keyword>
<gene>
    <name evidence="2" type="ORF">HHA03_00240</name>
    <name evidence="3" type="ORF">SAMN05421839_10131</name>
</gene>
<evidence type="ECO:0000259" key="1">
    <source>
        <dbReference type="Pfam" id="PF01464"/>
    </source>
</evidence>
<sequence>MTKRYVVLVSALIFVILLSGLNLLNNNEQTVKAEGEMLIASDKSQRHIDADSEAFEKDTSDVQSVVWQTIEKDAETMMEDSEGRFKKGWAVYMIKEARKYDIDPFIVYELLKVETGHTFSPDTVGPETVYGHAYGMAQFMENTAPWIAEMAGVAYEKSMLFDLYYSMKLSVVYLDYLYEKYGRWDEALTAYHRGMTGMENYKQANGTAKSQYATVIQSKANQHYAVAMN</sequence>
<dbReference type="Proteomes" id="UP000321547">
    <property type="component" value="Unassembled WGS sequence"/>
</dbReference>
<dbReference type="SUPFAM" id="SSF53955">
    <property type="entry name" value="Lysozyme-like"/>
    <property type="match status" value="1"/>
</dbReference>
<evidence type="ECO:0000313" key="4">
    <source>
        <dbReference type="Proteomes" id="UP000242243"/>
    </source>
</evidence>
<dbReference type="EMBL" id="BJWI01000001">
    <property type="protein sequence ID" value="GEM00492.1"/>
    <property type="molecule type" value="Genomic_DNA"/>
</dbReference>
<dbReference type="InterPro" id="IPR008258">
    <property type="entry name" value="Transglycosylase_SLT_dom_1"/>
</dbReference>
<dbReference type="Pfam" id="PF01464">
    <property type="entry name" value="SLT"/>
    <property type="match status" value="1"/>
</dbReference>
<feature type="domain" description="Transglycosylase SLT" evidence="1">
    <location>
        <begin position="92"/>
        <end position="211"/>
    </location>
</feature>
<evidence type="ECO:0000313" key="5">
    <source>
        <dbReference type="Proteomes" id="UP000321547"/>
    </source>
</evidence>
<reference evidence="2 5" key="2">
    <citation type="submission" date="2019-07" db="EMBL/GenBank/DDBJ databases">
        <title>Whole genome shotgun sequence of Halolactibacillus halophilus NBRC 100868.</title>
        <authorList>
            <person name="Hosoyama A."/>
            <person name="Uohara A."/>
            <person name="Ohji S."/>
            <person name="Ichikawa N."/>
        </authorList>
    </citation>
    <scope>NUCLEOTIDE SEQUENCE [LARGE SCALE GENOMIC DNA]</scope>
    <source>
        <strain evidence="2 5">NBRC 100868</strain>
    </source>
</reference>
<dbReference type="STRING" id="306540.SAMN05421839_10131"/>
<dbReference type="EMBL" id="FOXC01000001">
    <property type="protein sequence ID" value="SFO88122.1"/>
    <property type="molecule type" value="Genomic_DNA"/>
</dbReference>
<dbReference type="Proteomes" id="UP000242243">
    <property type="component" value="Unassembled WGS sequence"/>
</dbReference>
<proteinExistence type="predicted"/>
<evidence type="ECO:0000313" key="2">
    <source>
        <dbReference type="EMBL" id="GEM00492.1"/>
    </source>
</evidence>
<reference evidence="3 4" key="1">
    <citation type="submission" date="2016-10" db="EMBL/GenBank/DDBJ databases">
        <authorList>
            <person name="de Groot N.N."/>
        </authorList>
    </citation>
    <scope>NUCLEOTIDE SEQUENCE [LARGE SCALE GENOMIC DNA]</scope>
    <source>
        <strain evidence="3 4">DSM 17073</strain>
    </source>
</reference>
<dbReference type="AlphaFoldDB" id="A0A1I5KT57"/>
<dbReference type="RefSeq" id="WP_089829156.1">
    <property type="nucleotide sequence ID" value="NZ_BJWI01000001.1"/>
</dbReference>
<protein>
    <submittedName>
        <fullName evidence="3">Transglycosylase SLT domain-containing protein</fullName>
    </submittedName>
</protein>
<dbReference type="Gene3D" id="1.10.530.10">
    <property type="match status" value="1"/>
</dbReference>
<name>A0A1I5KT57_9BACI</name>
<accession>A0A1I5KT57</accession>